<dbReference type="AlphaFoldDB" id="A0A162T8J1"/>
<feature type="domain" description="FAD/NAD(P)-binding" evidence="1">
    <location>
        <begin position="1"/>
        <end position="140"/>
    </location>
</feature>
<dbReference type="SUPFAM" id="SSF51905">
    <property type="entry name" value="FAD/NAD(P)-binding domain"/>
    <property type="match status" value="1"/>
</dbReference>
<evidence type="ECO:0000313" key="2">
    <source>
        <dbReference type="EMBL" id="KZL92357.1"/>
    </source>
</evidence>
<dbReference type="EMBL" id="LWAE01000002">
    <property type="protein sequence ID" value="KZL92357.1"/>
    <property type="molecule type" value="Genomic_DNA"/>
</dbReference>
<reference evidence="2 3" key="1">
    <citation type="submission" date="2016-04" db="EMBL/GenBank/DDBJ databases">
        <title>Genome sequence of Clostridium magnum DSM 2767.</title>
        <authorList>
            <person name="Poehlein A."/>
            <person name="Uhlig R."/>
            <person name="Fischer R."/>
            <person name="Bahl H."/>
            <person name="Daniel R."/>
        </authorList>
    </citation>
    <scope>NUCLEOTIDE SEQUENCE [LARGE SCALE GENOMIC DNA]</scope>
    <source>
        <strain evidence="2 3">DSM 2767</strain>
    </source>
</reference>
<dbReference type="Gene3D" id="3.30.9.10">
    <property type="entry name" value="D-Amino Acid Oxidase, subunit A, domain 2"/>
    <property type="match status" value="1"/>
</dbReference>
<protein>
    <submittedName>
        <fullName evidence="2">Putative thiazole biosynthetic enzyme</fullName>
        <ecNumber evidence="2">5.3.1.29</ecNumber>
    </submittedName>
</protein>
<organism evidence="2 3">
    <name type="scientific">Clostridium magnum DSM 2767</name>
    <dbReference type="NCBI Taxonomy" id="1121326"/>
    <lineage>
        <taxon>Bacteria</taxon>
        <taxon>Bacillati</taxon>
        <taxon>Bacillota</taxon>
        <taxon>Clostridia</taxon>
        <taxon>Eubacteriales</taxon>
        <taxon>Clostridiaceae</taxon>
        <taxon>Clostridium</taxon>
    </lineage>
</organism>
<keyword evidence="2" id="KW-0413">Isomerase</keyword>
<dbReference type="OrthoDB" id="25353at2"/>
<dbReference type="GO" id="GO:0016491">
    <property type="term" value="F:oxidoreductase activity"/>
    <property type="evidence" value="ECO:0007669"/>
    <property type="project" value="InterPro"/>
</dbReference>
<dbReference type="InterPro" id="IPR023753">
    <property type="entry name" value="FAD/NAD-binding_dom"/>
</dbReference>
<comment type="caution">
    <text evidence="2">The sequence shown here is derived from an EMBL/GenBank/DDBJ whole genome shotgun (WGS) entry which is preliminary data.</text>
</comment>
<sequence>MKVAILGAGMSGLSCAITLEKHGIMPTIFEKRNCVGDRFVNAEAMFSILNRPIKDSLSYISRNYDIHLKPIDTVDKLVVHSKNQIGSIDEKIGYTNIRGRHKNSYECQLEKQLISKINFNSNYEYEELCKEFEYVVLATGDGEYASHLGNYRCDLTCTIRGVTVEGKFATDIPHVWFNYNIIPKGYAWSIPFSEKETNLVIAYPNYPDNIKLDINAMWEKFYNLASKDLEQDFRITDKFEITKYMMGICNTPKIDNTYFVGNCFGSISPGLGFGQFAAILTGIYSAQDICGIGKYEELVKPLLKNYNNSLVLRKFLENLKDDDLDFAIKNLDNKLVDKLIDTICGNDSKIDLLKGITPLMKLWNDYRKIRH</sequence>
<dbReference type="GO" id="GO:0043917">
    <property type="term" value="F:ribose 1,5-bisphosphate isomerase activity"/>
    <property type="evidence" value="ECO:0007669"/>
    <property type="project" value="UniProtKB-EC"/>
</dbReference>
<dbReference type="Gene3D" id="3.50.50.60">
    <property type="entry name" value="FAD/NAD(P)-binding domain"/>
    <property type="match status" value="2"/>
</dbReference>
<dbReference type="STRING" id="1121326.CLMAG_21660"/>
<gene>
    <name evidence="2" type="ORF">CLMAG_21660</name>
</gene>
<accession>A0A162T8J1</accession>
<evidence type="ECO:0000313" key="3">
    <source>
        <dbReference type="Proteomes" id="UP000076603"/>
    </source>
</evidence>
<dbReference type="PROSITE" id="PS51257">
    <property type="entry name" value="PROKAR_LIPOPROTEIN"/>
    <property type="match status" value="1"/>
</dbReference>
<dbReference type="RefSeq" id="WP_066621766.1">
    <property type="nucleotide sequence ID" value="NZ_FQXL01000004.1"/>
</dbReference>
<dbReference type="InterPro" id="IPR036188">
    <property type="entry name" value="FAD/NAD-bd_sf"/>
</dbReference>
<proteinExistence type="predicted"/>
<evidence type="ECO:0000259" key="1">
    <source>
        <dbReference type="Pfam" id="PF07992"/>
    </source>
</evidence>
<dbReference type="PATRIC" id="fig|1121326.3.peg.2158"/>
<dbReference type="EC" id="5.3.1.29" evidence="2"/>
<keyword evidence="3" id="KW-1185">Reference proteome</keyword>
<dbReference type="Proteomes" id="UP000076603">
    <property type="component" value="Unassembled WGS sequence"/>
</dbReference>
<dbReference type="Pfam" id="PF07992">
    <property type="entry name" value="Pyr_redox_2"/>
    <property type="match status" value="1"/>
</dbReference>
<name>A0A162T8J1_9CLOT</name>